<proteinExistence type="inferred from homology"/>
<sequence>MQNGPSNAPEQSQGRLLLLVAPVLTLRTIEPPPPAPASRNNPSEQWLPVRLNHFDASNTETFQMRYYYNSAIGGSNHIVIFVGGEWSISPGWVQGGLAYELAEWLNAGLFYTEHRYYGKSRPTNVCAVAIYTVALKIAFCDTNVSDLRYLNVDQALGDLAQFIQYVKSDDFEHGQFKDGNVALVGCSYAGSMATWMRLAYPHLITAAFSDSGPLHAQEDFPEYLEVITEALRQQGGEACVSSIEDAMRRIEELLETPAGAERVSQLFNTCSPLQASSPLDLATFFWYGITETFAYLVQYAVPGDIASACQTISNATLNANSVERLATWITNQTWTQPCIESRYSEQVAIHTNTSYDAPGAVMRLWTYQTCVEYGWYQTTSSSRQPFLNSVPLEYFHQMCKDFFGIDFNESRLRAGIARTNNLFAGLNHLPDHVVSAVGGLDPWSPMGPNTSHAHALAPVFVVNGVSHCRAVRPSGQSETEQLEATKRDILLQMNSWMARVEASASAATLSPFLAAVAIYMALLEHYI</sequence>
<keyword evidence="4" id="KW-0378">Hydrolase</keyword>
<dbReference type="Pfam" id="PF05577">
    <property type="entry name" value="Peptidase_S28"/>
    <property type="match status" value="1"/>
</dbReference>
<comment type="similarity">
    <text evidence="1">Belongs to the peptidase S28 family.</text>
</comment>
<keyword evidence="3" id="KW-0732">Signal</keyword>
<evidence type="ECO:0000313" key="7">
    <source>
        <dbReference type="Proteomes" id="UP000838878"/>
    </source>
</evidence>
<evidence type="ECO:0000256" key="3">
    <source>
        <dbReference type="ARBA" id="ARBA00022729"/>
    </source>
</evidence>
<dbReference type="PANTHER" id="PTHR11010:SF5">
    <property type="entry name" value="RE36938P-RELATED"/>
    <property type="match status" value="1"/>
</dbReference>
<protein>
    <recommendedName>
        <fullName evidence="8">Serine protease K12H4.7</fullName>
    </recommendedName>
</protein>
<dbReference type="AlphaFoldDB" id="A0A8J9V1K8"/>
<evidence type="ECO:0000256" key="5">
    <source>
        <dbReference type="ARBA" id="ARBA00023180"/>
    </source>
</evidence>
<dbReference type="Proteomes" id="UP000838878">
    <property type="component" value="Chromosome 13"/>
</dbReference>
<reference evidence="6" key="1">
    <citation type="submission" date="2021-12" db="EMBL/GenBank/DDBJ databases">
        <authorList>
            <person name="Martin H S."/>
        </authorList>
    </citation>
    <scope>NUCLEOTIDE SEQUENCE</scope>
</reference>
<name>A0A8J9V1K8_9NEOP</name>
<keyword evidence="5" id="KW-0325">Glycoprotein</keyword>
<evidence type="ECO:0000313" key="6">
    <source>
        <dbReference type="EMBL" id="CAH0718340.1"/>
    </source>
</evidence>
<gene>
    <name evidence="6" type="ORF">BINO364_LOCUS4844</name>
</gene>
<evidence type="ECO:0000256" key="1">
    <source>
        <dbReference type="ARBA" id="ARBA00011079"/>
    </source>
</evidence>
<dbReference type="PANTHER" id="PTHR11010">
    <property type="entry name" value="PROTEASE S28 PRO-X CARBOXYPEPTIDASE-RELATED"/>
    <property type="match status" value="1"/>
</dbReference>
<dbReference type="Gene3D" id="3.40.50.1820">
    <property type="entry name" value="alpha/beta hydrolase"/>
    <property type="match status" value="1"/>
</dbReference>
<dbReference type="EMBL" id="OV170233">
    <property type="protein sequence ID" value="CAH0718340.1"/>
    <property type="molecule type" value="Genomic_DNA"/>
</dbReference>
<dbReference type="SUPFAM" id="SSF53474">
    <property type="entry name" value="alpha/beta-Hydrolases"/>
    <property type="match status" value="1"/>
</dbReference>
<dbReference type="Gene3D" id="1.20.120.980">
    <property type="entry name" value="Serine carboxypeptidase S28, SKS domain"/>
    <property type="match status" value="1"/>
</dbReference>
<evidence type="ECO:0008006" key="8">
    <source>
        <dbReference type="Google" id="ProtNLM"/>
    </source>
</evidence>
<dbReference type="GO" id="GO:0008239">
    <property type="term" value="F:dipeptidyl-peptidase activity"/>
    <property type="evidence" value="ECO:0007669"/>
    <property type="project" value="TreeGrafter"/>
</dbReference>
<dbReference type="OrthoDB" id="1735038at2759"/>
<evidence type="ECO:0000256" key="4">
    <source>
        <dbReference type="ARBA" id="ARBA00022801"/>
    </source>
</evidence>
<dbReference type="InterPro" id="IPR029058">
    <property type="entry name" value="AB_hydrolase_fold"/>
</dbReference>
<dbReference type="GO" id="GO:0006508">
    <property type="term" value="P:proteolysis"/>
    <property type="evidence" value="ECO:0007669"/>
    <property type="project" value="UniProtKB-KW"/>
</dbReference>
<dbReference type="InterPro" id="IPR042269">
    <property type="entry name" value="Ser_carbopepase_S28_SKS"/>
</dbReference>
<feature type="non-terminal residue" evidence="6">
    <location>
        <position position="527"/>
    </location>
</feature>
<organism evidence="6 7">
    <name type="scientific">Brenthis ino</name>
    <name type="common">lesser marbled fritillary</name>
    <dbReference type="NCBI Taxonomy" id="405034"/>
    <lineage>
        <taxon>Eukaryota</taxon>
        <taxon>Metazoa</taxon>
        <taxon>Ecdysozoa</taxon>
        <taxon>Arthropoda</taxon>
        <taxon>Hexapoda</taxon>
        <taxon>Insecta</taxon>
        <taxon>Pterygota</taxon>
        <taxon>Neoptera</taxon>
        <taxon>Endopterygota</taxon>
        <taxon>Lepidoptera</taxon>
        <taxon>Glossata</taxon>
        <taxon>Ditrysia</taxon>
        <taxon>Papilionoidea</taxon>
        <taxon>Nymphalidae</taxon>
        <taxon>Heliconiinae</taxon>
        <taxon>Argynnini</taxon>
        <taxon>Brenthis</taxon>
    </lineage>
</organism>
<keyword evidence="2" id="KW-0645">Protease</keyword>
<dbReference type="InterPro" id="IPR008758">
    <property type="entry name" value="Peptidase_S28"/>
</dbReference>
<evidence type="ECO:0000256" key="2">
    <source>
        <dbReference type="ARBA" id="ARBA00022670"/>
    </source>
</evidence>
<accession>A0A8J9V1K8</accession>
<keyword evidence="7" id="KW-1185">Reference proteome</keyword>
<dbReference type="GO" id="GO:0070008">
    <property type="term" value="F:serine-type exopeptidase activity"/>
    <property type="evidence" value="ECO:0007669"/>
    <property type="project" value="InterPro"/>
</dbReference>